<dbReference type="GO" id="GO:0016887">
    <property type="term" value="F:ATP hydrolysis activity"/>
    <property type="evidence" value="ECO:0007669"/>
    <property type="project" value="InterPro"/>
</dbReference>
<dbReference type="EMBL" id="VRYZ01000005">
    <property type="protein sequence ID" value="TXS91164.1"/>
    <property type="molecule type" value="Genomic_DNA"/>
</dbReference>
<evidence type="ECO:0000259" key="3">
    <source>
        <dbReference type="Pfam" id="PF13476"/>
    </source>
</evidence>
<feature type="coiled-coil region" evidence="1">
    <location>
        <begin position="807"/>
        <end position="837"/>
    </location>
</feature>
<proteinExistence type="predicted"/>
<dbReference type="InterPro" id="IPR038729">
    <property type="entry name" value="Rad50/SbcC_AAA"/>
</dbReference>
<comment type="caution">
    <text evidence="4">The sequence shown here is derived from an EMBL/GenBank/DDBJ whole genome shotgun (WGS) entry which is preliminary data.</text>
</comment>
<dbReference type="RefSeq" id="WP_148064817.1">
    <property type="nucleotide sequence ID" value="NZ_VRYZ01000005.1"/>
</dbReference>
<feature type="region of interest" description="Disordered" evidence="2">
    <location>
        <begin position="517"/>
        <end position="550"/>
    </location>
</feature>
<evidence type="ECO:0000256" key="2">
    <source>
        <dbReference type="SAM" id="MobiDB-lite"/>
    </source>
</evidence>
<evidence type="ECO:0000313" key="5">
    <source>
        <dbReference type="Proteomes" id="UP000321933"/>
    </source>
</evidence>
<dbReference type="InterPro" id="IPR027417">
    <property type="entry name" value="P-loop_NTPase"/>
</dbReference>
<feature type="coiled-coil region" evidence="1">
    <location>
        <begin position="333"/>
        <end position="360"/>
    </location>
</feature>
<dbReference type="Gene3D" id="3.40.50.300">
    <property type="entry name" value="P-loop containing nucleotide triphosphate hydrolases"/>
    <property type="match status" value="2"/>
</dbReference>
<gene>
    <name evidence="4" type="ORF">FVW59_13255</name>
</gene>
<protein>
    <submittedName>
        <fullName evidence="4">SMC family ATPase</fullName>
    </submittedName>
</protein>
<dbReference type="PANTHER" id="PTHR32114:SF2">
    <property type="entry name" value="ABC TRANSPORTER ABCH.3"/>
    <property type="match status" value="1"/>
</dbReference>
<feature type="coiled-coil region" evidence="1">
    <location>
        <begin position="268"/>
        <end position="300"/>
    </location>
</feature>
<dbReference type="SUPFAM" id="SSF52540">
    <property type="entry name" value="P-loop containing nucleoside triphosphate hydrolases"/>
    <property type="match status" value="1"/>
</dbReference>
<feature type="coiled-coil region" evidence="1">
    <location>
        <begin position="415"/>
        <end position="493"/>
    </location>
</feature>
<dbReference type="Pfam" id="PF13558">
    <property type="entry name" value="SbcC_Walker_B"/>
    <property type="match status" value="1"/>
</dbReference>
<feature type="domain" description="Rad50/SbcC-type AAA" evidence="3">
    <location>
        <begin position="6"/>
        <end position="209"/>
    </location>
</feature>
<name>A0A5C8ZTP4_9GAMM</name>
<reference evidence="4 5" key="1">
    <citation type="submission" date="2019-08" db="EMBL/GenBank/DDBJ databases">
        <title>Parahaliea maris sp. nov., isolated from the surface seawater.</title>
        <authorList>
            <person name="Liu Y."/>
        </authorList>
    </citation>
    <scope>NUCLEOTIDE SEQUENCE [LARGE SCALE GENOMIC DNA]</scope>
    <source>
        <strain evidence="4 5">S2-26</strain>
    </source>
</reference>
<dbReference type="Proteomes" id="UP000321933">
    <property type="component" value="Unassembled WGS sequence"/>
</dbReference>
<feature type="coiled-coil region" evidence="1">
    <location>
        <begin position="743"/>
        <end position="777"/>
    </location>
</feature>
<evidence type="ECO:0000256" key="1">
    <source>
        <dbReference type="SAM" id="Coils"/>
    </source>
</evidence>
<accession>A0A5C8ZTP4</accession>
<keyword evidence="1" id="KW-0175">Coiled coil</keyword>
<dbReference type="PANTHER" id="PTHR32114">
    <property type="entry name" value="ABC TRANSPORTER ABCH.3"/>
    <property type="match status" value="1"/>
</dbReference>
<dbReference type="AlphaFoldDB" id="A0A5C8ZTP4"/>
<feature type="region of interest" description="Disordered" evidence="2">
    <location>
        <begin position="92"/>
        <end position="111"/>
    </location>
</feature>
<sequence>MKPLHLSLQAFGPFAGREEVDFAALGQSPLFLINGPTGAGKTTLLDAICFALYGITTGAEREGREMRCQQSPDGLLTEVCFRFELAGERYQITRSPDQQRPKQRGEGFTEHRTRAELYRLGPDGSCASGKLLVEQKVTDANSAIREITGLNADQFRQVMVLPQGQFRKLLMADSRDREKIFQDLFQTGVYKQIEERLKQAASQIRRDYEAGQERIAGILTAGEVASEETLQSERETLAPELRAAGERSQQAQAEWQRLATQLALARQVESMRGNRAAAAATLAELEAQSLDRQRQQAQLDRALAARQLQAPLDHWQRAIAAASQADTAVTVALEAETASRQKAEHDRQALDAELAREDERSGRREQIQQLQRLEPKLEQLLAARALQAKRAHVVADAEALLDRAREGRQAKAAERDQLAAQLVALNASLRESENVDLALHQAQAALTEARQREQLQGQLARERQLQSELRERCKQQEEESRAAQAVLTRLRRDWHLGQARLLAASLQEGEACPVCGSLEHPQKASGDGDVPDEASIEAQEQRSRDCSQALAASEAELAGADGRIDTLQLQLDALPAGSGDTPGHWDRRVQQLLEMQRERQRQLQALPEREKSLQLLEQDLHSVTRAEADAEAVLNSALAQQQEASAALATLEAQLPEVARSEAILQAALTTQKEALAELEAKLEQARLAEADTRQELRIAGVRLQQARDNAAERWQAAAQAQQDFEAALAVSLFADEPAARQAQMDEGELQALQQSLAAYREELQATRTRLETLDRELADQPALDIEQLEQAVAVAETGKQDCASSLQALQQRDNVLRSTSDKLEQQRQSNSALDREYAVVGTLSDVANGRAGSGVSLQRYVLGVLLDDVLTQASLRLARMSAGRYQLHRRREASSGAGAAGLDLEVHDDYTGNARSVATLSGGESFMAALALALGLSDVVQAQAGGIALDTLFVDEGFGSLDTEALELAVSTLMELQQAGRTVGVISHVSELREQMDVRIDIRSSRGGSRLEVVSPFAARTQGA</sequence>
<dbReference type="Pfam" id="PF13476">
    <property type="entry name" value="AAA_23"/>
    <property type="match status" value="1"/>
</dbReference>
<dbReference type="OrthoDB" id="9795626at2"/>
<evidence type="ECO:0000313" key="4">
    <source>
        <dbReference type="EMBL" id="TXS91164.1"/>
    </source>
</evidence>
<feature type="compositionally biased region" description="Basic and acidic residues" evidence="2">
    <location>
        <begin position="97"/>
        <end position="111"/>
    </location>
</feature>
<dbReference type="SUPFAM" id="SSF57997">
    <property type="entry name" value="Tropomyosin"/>
    <property type="match status" value="1"/>
</dbReference>
<organism evidence="4 5">
    <name type="scientific">Parahaliea aestuarii</name>
    <dbReference type="NCBI Taxonomy" id="1852021"/>
    <lineage>
        <taxon>Bacteria</taxon>
        <taxon>Pseudomonadati</taxon>
        <taxon>Pseudomonadota</taxon>
        <taxon>Gammaproteobacteria</taxon>
        <taxon>Cellvibrionales</taxon>
        <taxon>Halieaceae</taxon>
        <taxon>Parahaliea</taxon>
    </lineage>
</organism>
<keyword evidence="5" id="KW-1185">Reference proteome</keyword>
<dbReference type="GO" id="GO:0006302">
    <property type="term" value="P:double-strand break repair"/>
    <property type="evidence" value="ECO:0007669"/>
    <property type="project" value="InterPro"/>
</dbReference>
<feature type="coiled-coil region" evidence="1">
    <location>
        <begin position="634"/>
        <end position="696"/>
    </location>
</feature>